<gene>
    <name evidence="7" type="primary">lgt</name>
    <name evidence="8" type="ORF">SAMN02745196_01577</name>
</gene>
<comment type="pathway">
    <text evidence="7">Protein modification; lipoprotein biosynthesis (diacylglyceryl transfer).</text>
</comment>
<evidence type="ECO:0000256" key="6">
    <source>
        <dbReference type="ARBA" id="ARBA00023136"/>
    </source>
</evidence>
<dbReference type="Proteomes" id="UP000184526">
    <property type="component" value="Unassembled WGS sequence"/>
</dbReference>
<dbReference type="OrthoDB" id="871140at2"/>
<comment type="catalytic activity">
    <reaction evidence="7">
        <text>L-cysteinyl-[prolipoprotein] + a 1,2-diacyl-sn-glycero-3-phospho-(1'-sn-glycerol) = an S-1,2-diacyl-sn-glyceryl-L-cysteinyl-[prolipoprotein] + sn-glycerol 1-phosphate + H(+)</text>
        <dbReference type="Rhea" id="RHEA:56712"/>
        <dbReference type="Rhea" id="RHEA-COMP:14679"/>
        <dbReference type="Rhea" id="RHEA-COMP:14680"/>
        <dbReference type="ChEBI" id="CHEBI:15378"/>
        <dbReference type="ChEBI" id="CHEBI:29950"/>
        <dbReference type="ChEBI" id="CHEBI:57685"/>
        <dbReference type="ChEBI" id="CHEBI:64716"/>
        <dbReference type="ChEBI" id="CHEBI:140658"/>
        <dbReference type="EC" id="2.5.1.145"/>
    </reaction>
</comment>
<evidence type="ECO:0000256" key="1">
    <source>
        <dbReference type="ARBA" id="ARBA00007150"/>
    </source>
</evidence>
<sequence>MRPELFEIFGISVKGYGLMIAIGIIAAVFLLEKRRTNYGYDEDKIWNMTIIAIISGVLGGKVLYIITDFKEFISTPFTLEKIGYGFVIYGAIIGGALAIWLYCRKQKWSTLGVFDLVVPSIPLAQGFGRIGCLLAGCCYGAPTTLPIGIEFKNSPFVSAGVHRHPTQIYSAVFDFLLAIFLLWYDKNKKHEEGQLTGLYFIVYSVGRFIVEFFRVDPRGNVGILSTSQFIAIFTLIFGIGLYNMHKLRKKE</sequence>
<dbReference type="UniPathway" id="UPA00664"/>
<evidence type="ECO:0000313" key="8">
    <source>
        <dbReference type="EMBL" id="SHH82969.1"/>
    </source>
</evidence>
<comment type="function">
    <text evidence="7">Catalyzes the transfer of the diacylglyceryl group from phosphatidylglycerol to the sulfhydryl group of the N-terminal cysteine of a prolipoprotein, the first step in the formation of mature lipoproteins.</text>
</comment>
<dbReference type="InterPro" id="IPR001640">
    <property type="entry name" value="Lgt"/>
</dbReference>
<protein>
    <recommendedName>
        <fullName evidence="7">Phosphatidylglycerol--prolipoprotein diacylglyceryl transferase</fullName>
        <ecNumber evidence="7">2.5.1.145</ecNumber>
    </recommendedName>
</protein>
<keyword evidence="5 7" id="KW-1133">Transmembrane helix</keyword>
<dbReference type="EC" id="2.5.1.145" evidence="7"/>
<keyword evidence="4 7" id="KW-0812">Transmembrane</keyword>
<name>A0A1M5W5U6_9CLOT</name>
<feature type="transmembrane region" description="Helical" evidence="7">
    <location>
        <begin position="168"/>
        <end position="184"/>
    </location>
</feature>
<dbReference type="GO" id="GO:0042158">
    <property type="term" value="P:lipoprotein biosynthetic process"/>
    <property type="evidence" value="ECO:0007669"/>
    <property type="project" value="UniProtKB-UniRule"/>
</dbReference>
<keyword evidence="6 7" id="KW-0472">Membrane</keyword>
<evidence type="ECO:0000256" key="4">
    <source>
        <dbReference type="ARBA" id="ARBA00022692"/>
    </source>
</evidence>
<accession>A0A1M5W5U6</accession>
<keyword evidence="3 7" id="KW-0808">Transferase</keyword>
<keyword evidence="8" id="KW-0449">Lipoprotein</keyword>
<feature type="transmembrane region" description="Helical" evidence="7">
    <location>
        <begin position="15"/>
        <end position="33"/>
    </location>
</feature>
<evidence type="ECO:0000256" key="5">
    <source>
        <dbReference type="ARBA" id="ARBA00022989"/>
    </source>
</evidence>
<evidence type="ECO:0000313" key="9">
    <source>
        <dbReference type="Proteomes" id="UP000184526"/>
    </source>
</evidence>
<organism evidence="8 9">
    <name type="scientific">Clostridium collagenovorans DSM 3089</name>
    <dbReference type="NCBI Taxonomy" id="1121306"/>
    <lineage>
        <taxon>Bacteria</taxon>
        <taxon>Bacillati</taxon>
        <taxon>Bacillota</taxon>
        <taxon>Clostridia</taxon>
        <taxon>Eubacteriales</taxon>
        <taxon>Clostridiaceae</taxon>
        <taxon>Clostridium</taxon>
    </lineage>
</organism>
<evidence type="ECO:0000256" key="2">
    <source>
        <dbReference type="ARBA" id="ARBA00022475"/>
    </source>
</evidence>
<feature type="binding site" evidence="7">
    <location>
        <position position="129"/>
    </location>
    <ligand>
        <name>a 1,2-diacyl-sn-glycero-3-phospho-(1'-sn-glycerol)</name>
        <dbReference type="ChEBI" id="CHEBI:64716"/>
    </ligand>
</feature>
<keyword evidence="2 7" id="KW-1003">Cell membrane</keyword>
<reference evidence="8 9" key="1">
    <citation type="submission" date="2016-11" db="EMBL/GenBank/DDBJ databases">
        <authorList>
            <person name="Jaros S."/>
            <person name="Januszkiewicz K."/>
            <person name="Wedrychowicz H."/>
        </authorList>
    </citation>
    <scope>NUCLEOTIDE SEQUENCE [LARGE SCALE GENOMIC DNA]</scope>
    <source>
        <strain evidence="8 9">DSM 3089</strain>
    </source>
</reference>
<dbReference type="STRING" id="1121306.SAMN02745196_01577"/>
<proteinExistence type="inferred from homology"/>
<dbReference type="NCBIfam" id="TIGR00544">
    <property type="entry name" value="lgt"/>
    <property type="match status" value="1"/>
</dbReference>
<evidence type="ECO:0000256" key="7">
    <source>
        <dbReference type="HAMAP-Rule" id="MF_01147"/>
    </source>
</evidence>
<dbReference type="NCBIfam" id="NF000778">
    <property type="entry name" value="PRK00052.3-4"/>
    <property type="match status" value="1"/>
</dbReference>
<dbReference type="RefSeq" id="WP_072831472.1">
    <property type="nucleotide sequence ID" value="NZ_FQXP01000005.1"/>
</dbReference>
<feature type="transmembrane region" description="Helical" evidence="7">
    <location>
        <begin position="130"/>
        <end position="148"/>
    </location>
</feature>
<evidence type="ECO:0000256" key="3">
    <source>
        <dbReference type="ARBA" id="ARBA00022679"/>
    </source>
</evidence>
<dbReference type="GO" id="GO:0005886">
    <property type="term" value="C:plasma membrane"/>
    <property type="evidence" value="ECO:0007669"/>
    <property type="project" value="UniProtKB-SubCell"/>
</dbReference>
<comment type="similarity">
    <text evidence="1 7">Belongs to the Lgt family.</text>
</comment>
<dbReference type="GO" id="GO:0008961">
    <property type="term" value="F:phosphatidylglycerol-prolipoprotein diacylglyceryl transferase activity"/>
    <property type="evidence" value="ECO:0007669"/>
    <property type="project" value="UniProtKB-UniRule"/>
</dbReference>
<dbReference type="PANTHER" id="PTHR30589:SF0">
    <property type="entry name" value="PHOSPHATIDYLGLYCEROL--PROLIPOPROTEIN DIACYLGLYCERYL TRANSFERASE"/>
    <property type="match status" value="1"/>
</dbReference>
<feature type="transmembrane region" description="Helical" evidence="7">
    <location>
        <begin position="221"/>
        <end position="242"/>
    </location>
</feature>
<dbReference type="HAMAP" id="MF_01147">
    <property type="entry name" value="Lgt"/>
    <property type="match status" value="1"/>
</dbReference>
<dbReference type="Pfam" id="PF01790">
    <property type="entry name" value="LGT"/>
    <property type="match status" value="1"/>
</dbReference>
<dbReference type="PANTHER" id="PTHR30589">
    <property type="entry name" value="PROLIPOPROTEIN DIACYLGLYCERYL TRANSFERASE"/>
    <property type="match status" value="1"/>
</dbReference>
<feature type="transmembrane region" description="Helical" evidence="7">
    <location>
        <begin position="196"/>
        <end position="215"/>
    </location>
</feature>
<feature type="transmembrane region" description="Helical" evidence="7">
    <location>
        <begin position="45"/>
        <end position="66"/>
    </location>
</feature>
<comment type="subcellular location">
    <subcellularLocation>
        <location evidence="7">Cell membrane</location>
        <topology evidence="7">Multi-pass membrane protein</topology>
    </subcellularLocation>
</comment>
<feature type="transmembrane region" description="Helical" evidence="7">
    <location>
        <begin position="86"/>
        <end position="103"/>
    </location>
</feature>
<dbReference type="EMBL" id="FQXP01000005">
    <property type="protein sequence ID" value="SHH82969.1"/>
    <property type="molecule type" value="Genomic_DNA"/>
</dbReference>
<dbReference type="AlphaFoldDB" id="A0A1M5W5U6"/>
<keyword evidence="9" id="KW-1185">Reference proteome</keyword>